<dbReference type="InterPro" id="IPR029229">
    <property type="entry name" value="Alkyl_sulf_C"/>
</dbReference>
<gene>
    <name evidence="2" type="ORF">S03H2_17229</name>
</gene>
<feature type="domain" description="Alkyl sulfatase C-terminal" evidence="1">
    <location>
        <begin position="5"/>
        <end position="90"/>
    </location>
</feature>
<sequence>LKGDVEESDYTCQIIFTDLDKGYWIKVSKGDVTYDEGKLDNPSIKISCSKDIGLGMLFGEVDPNILSPLGKLKVEGKFKYFRSFQELYEDVLDEFKKRY</sequence>
<dbReference type="Gene3D" id="3.30.1050.10">
    <property type="entry name" value="SCP2 sterol-binding domain"/>
    <property type="match status" value="1"/>
</dbReference>
<organism evidence="2">
    <name type="scientific">marine sediment metagenome</name>
    <dbReference type="NCBI Taxonomy" id="412755"/>
    <lineage>
        <taxon>unclassified sequences</taxon>
        <taxon>metagenomes</taxon>
        <taxon>ecological metagenomes</taxon>
    </lineage>
</organism>
<dbReference type="EMBL" id="BARU01008862">
    <property type="protein sequence ID" value="GAH45758.1"/>
    <property type="molecule type" value="Genomic_DNA"/>
</dbReference>
<comment type="caution">
    <text evidence="2">The sequence shown here is derived from an EMBL/GenBank/DDBJ whole genome shotgun (WGS) entry which is preliminary data.</text>
</comment>
<dbReference type="InterPro" id="IPR036527">
    <property type="entry name" value="SCP2_sterol-bd_dom_sf"/>
</dbReference>
<accession>X1HKA8</accession>
<reference evidence="2" key="1">
    <citation type="journal article" date="2014" name="Front. Microbiol.">
        <title>High frequency of phylogenetically diverse reductive dehalogenase-homologous genes in deep subseafloor sedimentary metagenomes.</title>
        <authorList>
            <person name="Kawai M."/>
            <person name="Futagami T."/>
            <person name="Toyoda A."/>
            <person name="Takaki Y."/>
            <person name="Nishi S."/>
            <person name="Hori S."/>
            <person name="Arai W."/>
            <person name="Tsubouchi T."/>
            <person name="Morono Y."/>
            <person name="Uchiyama I."/>
            <person name="Ito T."/>
            <person name="Fujiyama A."/>
            <person name="Inagaki F."/>
            <person name="Takami H."/>
        </authorList>
    </citation>
    <scope>NUCLEOTIDE SEQUENCE</scope>
    <source>
        <strain evidence="2">Expedition CK06-06</strain>
    </source>
</reference>
<dbReference type="Pfam" id="PF14864">
    <property type="entry name" value="Alkyl_sulf_C"/>
    <property type="match status" value="1"/>
</dbReference>
<dbReference type="AlphaFoldDB" id="X1HKA8"/>
<evidence type="ECO:0000259" key="1">
    <source>
        <dbReference type="Pfam" id="PF14864"/>
    </source>
</evidence>
<name>X1HKA8_9ZZZZ</name>
<evidence type="ECO:0000313" key="2">
    <source>
        <dbReference type="EMBL" id="GAH45758.1"/>
    </source>
</evidence>
<feature type="non-terminal residue" evidence="2">
    <location>
        <position position="1"/>
    </location>
</feature>
<protein>
    <recommendedName>
        <fullName evidence="1">Alkyl sulfatase C-terminal domain-containing protein</fullName>
    </recommendedName>
</protein>
<dbReference type="SUPFAM" id="SSF55718">
    <property type="entry name" value="SCP-like"/>
    <property type="match status" value="1"/>
</dbReference>
<proteinExistence type="predicted"/>